<feature type="compositionally biased region" description="Pro residues" evidence="1">
    <location>
        <begin position="1102"/>
        <end position="1123"/>
    </location>
</feature>
<feature type="compositionally biased region" description="Low complexity" evidence="1">
    <location>
        <begin position="795"/>
        <end position="827"/>
    </location>
</feature>
<evidence type="ECO:0000259" key="2">
    <source>
        <dbReference type="PROSITE" id="PS50021"/>
    </source>
</evidence>
<feature type="compositionally biased region" description="Low complexity" evidence="1">
    <location>
        <begin position="870"/>
        <end position="893"/>
    </location>
</feature>
<dbReference type="PANTHER" id="PTHR11915">
    <property type="entry name" value="SPECTRIN/FILAMIN RELATED CYTOSKELETAL PROTEIN"/>
    <property type="match status" value="1"/>
</dbReference>
<dbReference type="InterPro" id="IPR014044">
    <property type="entry name" value="CAP_dom"/>
</dbReference>
<feature type="compositionally biased region" description="Pro residues" evidence="1">
    <location>
        <begin position="927"/>
        <end position="936"/>
    </location>
</feature>
<dbReference type="Proteomes" id="UP000789595">
    <property type="component" value="Unassembled WGS sequence"/>
</dbReference>
<feature type="compositionally biased region" description="Low complexity" evidence="1">
    <location>
        <begin position="743"/>
        <end position="761"/>
    </location>
</feature>
<organism evidence="3 4">
    <name type="scientific">Pelagomonas calceolata</name>
    <dbReference type="NCBI Taxonomy" id="35677"/>
    <lineage>
        <taxon>Eukaryota</taxon>
        <taxon>Sar</taxon>
        <taxon>Stramenopiles</taxon>
        <taxon>Ochrophyta</taxon>
        <taxon>Pelagophyceae</taxon>
        <taxon>Pelagomonadales</taxon>
        <taxon>Pelagomonadaceae</taxon>
        <taxon>Pelagomonas</taxon>
    </lineage>
</organism>
<protein>
    <recommendedName>
        <fullName evidence="2">Calponin-homology (CH) domain-containing protein</fullName>
    </recommendedName>
</protein>
<name>A0A8J2SPP9_9STRA</name>
<feature type="region of interest" description="Disordered" evidence="1">
    <location>
        <begin position="601"/>
        <end position="1149"/>
    </location>
</feature>
<feature type="compositionally biased region" description="Pro residues" evidence="1">
    <location>
        <begin position="828"/>
        <end position="848"/>
    </location>
</feature>
<feature type="compositionally biased region" description="Basic and acidic residues" evidence="1">
    <location>
        <begin position="1133"/>
        <end position="1143"/>
    </location>
</feature>
<dbReference type="Pfam" id="PF00307">
    <property type="entry name" value="CH"/>
    <property type="match status" value="2"/>
</dbReference>
<dbReference type="CDD" id="cd05379">
    <property type="entry name" value="CAP_bacterial"/>
    <property type="match status" value="1"/>
</dbReference>
<reference evidence="3" key="1">
    <citation type="submission" date="2021-11" db="EMBL/GenBank/DDBJ databases">
        <authorList>
            <consortium name="Genoscope - CEA"/>
            <person name="William W."/>
        </authorList>
    </citation>
    <scope>NUCLEOTIDE SEQUENCE</scope>
</reference>
<feature type="domain" description="Calponin-homology (CH)" evidence="2">
    <location>
        <begin position="9"/>
        <end position="116"/>
    </location>
</feature>
<feature type="compositionally biased region" description="Basic residues" evidence="1">
    <location>
        <begin position="1016"/>
        <end position="1026"/>
    </location>
</feature>
<keyword evidence="4" id="KW-1185">Reference proteome</keyword>
<dbReference type="Gene3D" id="1.10.418.10">
    <property type="entry name" value="Calponin-like domain"/>
    <property type="match status" value="2"/>
</dbReference>
<dbReference type="OrthoDB" id="10017054at2759"/>
<comment type="caution">
    <text evidence="3">The sequence shown here is derived from an EMBL/GenBank/DDBJ whole genome shotgun (WGS) entry which is preliminary data.</text>
</comment>
<feature type="compositionally biased region" description="Basic and acidic residues" evidence="1">
    <location>
        <begin position="913"/>
        <end position="924"/>
    </location>
</feature>
<dbReference type="InterPro" id="IPR001715">
    <property type="entry name" value="CH_dom"/>
</dbReference>
<accession>A0A8J2SPP9</accession>
<dbReference type="SUPFAM" id="SSF47576">
    <property type="entry name" value="Calponin-homology domain, CH-domain"/>
    <property type="match status" value="1"/>
</dbReference>
<evidence type="ECO:0000256" key="1">
    <source>
        <dbReference type="SAM" id="MobiDB-lite"/>
    </source>
</evidence>
<feature type="domain" description="Calponin-homology (CH)" evidence="2">
    <location>
        <begin position="129"/>
        <end position="228"/>
    </location>
</feature>
<feature type="compositionally biased region" description="Low complexity" evidence="1">
    <location>
        <begin position="849"/>
        <end position="858"/>
    </location>
</feature>
<evidence type="ECO:0000313" key="3">
    <source>
        <dbReference type="EMBL" id="CAH0374480.1"/>
    </source>
</evidence>
<sequence length="1414" mass="148964">MAPEPVWQQLQKKTFTRYINGKLASKGLQINDLYEDVKDGKILYHFLEALTGASLKKYGRLNNGRMKIQRVANMNVVFAFLPDADVKISNIGVLDIVDGKPKSVLGLVWSIIAFYLVRDIGGGGERDVAAVKRRVLRWARRRCGRRAPISDLTKSFKDGKAFLAILNDVDASGSPYEPSQNPVENFERAFSDAEQKYGLPRMLDTSEDCWRDEISMLTYLASMMETLPERVEQPDTGTSTDAWLDARSDEIGERLATLCACASTPSDNAGRSAATAILKAAASRAGLTETALGSSRVFSSTIDATKPTLLYHASTHVEKPHNAAWRDVVDAAPFSDIVKDGRVTAAGSRAKGSCLAPFLACEACQERSLNVIVVIGSGDDEKSAVDVRALKVEADYALVSDSSLTCAPPGMATLVFGCRGDARLCVKKDDGDELASSIACVDVSGLPSLTGVAQRSPHGVDATKSSFVVEQLATSQDGATASIRVLTPPAYDGDVNLSSLGTVTGSLKPGYLTEPNQSFADAVERAQCKAYGAEEHARVLSASYSPIACALSETLSDCAVFQSGRAPAYVDRSGRPGESVAVNDVIGEAKVLARLMRCASSDLAPPAPSPRPFAKVIDEPKTPTSPHFDGRQIGSPRQRRKLPAGRVWPPPSPSSTRPSAPPRSPSSAAKPKPADDAPIEPTYQTYKGPPSPNLQAVAARLEKSDSERGDTPPPPSRGHGPASPPASPGPSAPPSPSPPKAPRPALSAPAAPLAAPAAEAPAPAPAPAPPVAHRGAFAGWFAPRPAASPPRPRADSPASLDDVPSAEPTPRAAAPAFFAAAPAVEPAAEPPSEPTPEPAPAPTAPAAPSPGLDAPTRATAERPEAPAPAPVDDAPAPEPSADAMAAFLAAAAPAVPPPRASRTTKVLFTPAVPDKEDAAPEESHPPAQAPPAPPARTPLAEIVGRDSHDSAPGDPGLPMKMVSRESTPRAASPVPEKEDSDAESWETGSTHHDDARSTASDESWATEADDAPAARPRTKQAKRRHVCPTTLPPPRPSPVKKSPAKATSPGTCRATRPIVAPSKPAPLPPASASKPRAPTCPTTKHPPRASPAKPRAFSPAKPRLPPSSPPAPPSPPPRSPPASPTESFFQGDPSRDSPGRDEPIPELATPAEVIDEINRVRRDPAAYAAFLRSHVAPRYRLDGSYWPREAGARPHRTHDGLAACEEAIAELDALGADCLPPLKAHVGMTRAAEDHVEDLVRTKRLGHTGSDGSAPAQRLNRHGRWFERASECLSHGRRTAVAAVAQMIIDDGVASRAQRRGLLSDRARAVGCALRMHPRHGAVCCVTLAGGYGPPPLKEARKVVADAVNLPDDFEEVLFSVPVVDIHDRVYQALERGGKVVLDYAPGALKLSVWDAAGKGEKFAVDWDPGLWEV</sequence>
<feature type="compositionally biased region" description="Basic and acidic residues" evidence="1">
    <location>
        <begin position="700"/>
        <end position="710"/>
    </location>
</feature>
<dbReference type="EMBL" id="CAKKNE010000004">
    <property type="protein sequence ID" value="CAH0374480.1"/>
    <property type="molecule type" value="Genomic_DNA"/>
</dbReference>
<dbReference type="Gene3D" id="3.40.630.10">
    <property type="entry name" value="Zn peptidases"/>
    <property type="match status" value="1"/>
</dbReference>
<gene>
    <name evidence="3" type="ORF">PECAL_4P17630</name>
</gene>
<dbReference type="Pfam" id="PF00188">
    <property type="entry name" value="CAP"/>
    <property type="match status" value="1"/>
</dbReference>
<dbReference type="InterPro" id="IPR035940">
    <property type="entry name" value="CAP_sf"/>
</dbReference>
<evidence type="ECO:0000313" key="4">
    <source>
        <dbReference type="Proteomes" id="UP000789595"/>
    </source>
</evidence>
<dbReference type="PROSITE" id="PS50021">
    <property type="entry name" value="CH"/>
    <property type="match status" value="2"/>
</dbReference>
<feature type="compositionally biased region" description="Pro residues" evidence="1">
    <location>
        <begin position="648"/>
        <end position="664"/>
    </location>
</feature>
<dbReference type="InterPro" id="IPR036872">
    <property type="entry name" value="CH_dom_sf"/>
</dbReference>
<dbReference type="Gene3D" id="3.40.33.10">
    <property type="entry name" value="CAP"/>
    <property type="match status" value="1"/>
</dbReference>
<proteinExistence type="predicted"/>
<dbReference type="SMART" id="SM00033">
    <property type="entry name" value="CH"/>
    <property type="match status" value="2"/>
</dbReference>
<feature type="compositionally biased region" description="Low complexity" evidence="1">
    <location>
        <begin position="1039"/>
        <end position="1049"/>
    </location>
</feature>
<feature type="compositionally biased region" description="Pro residues" evidence="1">
    <location>
        <begin position="711"/>
        <end position="742"/>
    </location>
</feature>